<dbReference type="SUPFAM" id="SSF50494">
    <property type="entry name" value="Trypsin-like serine proteases"/>
    <property type="match status" value="1"/>
</dbReference>
<keyword evidence="8" id="KW-1015">Disulfide bond</keyword>
<evidence type="ECO:0000256" key="10">
    <source>
        <dbReference type="ARBA" id="ARBA00038868"/>
    </source>
</evidence>
<keyword evidence="12" id="KW-1133">Transmembrane helix</keyword>
<dbReference type="PROSITE" id="PS00135">
    <property type="entry name" value="TRYPSIN_SER"/>
    <property type="match status" value="1"/>
</dbReference>
<gene>
    <name evidence="14" type="primary">LOC115367270</name>
</gene>
<sequence>MQIENVQNVKLWHTSGTLFNLTHFNSSSLFFVFYFVPLTLLFSFDVPCTVALGYDDRIVGGEECRPHSVPWQVSLNNGWHYCGGTLISDRWVVSAAHCLKNEDIEVRLGEHHIRYKDGPEQFIAPAAIIPHPDYDRYTINNDIMLIKLAEPAKFDEYVQPIALPSSCASAGTQCLVSGWGATKSPFGCLKCLHCLDLPVLSQEDCERSYPNRITSSMFCAGFLEGGKDSCQGDSGGPLVCNGELQGVVSWGWGCAEENRPGVYAKVCKFTDWIRSTMASH</sequence>
<dbReference type="PRINTS" id="PR00722">
    <property type="entry name" value="CHYMOTRYPSIN"/>
</dbReference>
<keyword evidence="3 11" id="KW-0645">Protease</keyword>
<evidence type="ECO:0000256" key="2">
    <source>
        <dbReference type="ARBA" id="ARBA00022525"/>
    </source>
</evidence>
<evidence type="ECO:0000256" key="4">
    <source>
        <dbReference type="ARBA" id="ARBA00022757"/>
    </source>
</evidence>
<dbReference type="FunFam" id="2.40.10.10:FF:000008">
    <property type="entry name" value="Cationic trypsin"/>
    <property type="match status" value="1"/>
</dbReference>
<dbReference type="GeneTree" id="ENSGT01050000244883"/>
<accession>A0A667ZK61</accession>
<dbReference type="PROSITE" id="PS00134">
    <property type="entry name" value="TRYPSIN_HIS"/>
    <property type="match status" value="1"/>
</dbReference>
<dbReference type="Gene3D" id="2.40.10.10">
    <property type="entry name" value="Trypsin-like serine proteases"/>
    <property type="match status" value="3"/>
</dbReference>
<evidence type="ECO:0000256" key="9">
    <source>
        <dbReference type="ARBA" id="ARBA00036320"/>
    </source>
</evidence>
<dbReference type="CDD" id="cd00190">
    <property type="entry name" value="Tryp_SPc"/>
    <property type="match status" value="1"/>
</dbReference>
<evidence type="ECO:0000256" key="11">
    <source>
        <dbReference type="RuleBase" id="RU363034"/>
    </source>
</evidence>
<name>A0A667ZK61_9TELE</name>
<dbReference type="GO" id="GO:0006508">
    <property type="term" value="P:proteolysis"/>
    <property type="evidence" value="ECO:0007669"/>
    <property type="project" value="UniProtKB-KW"/>
</dbReference>
<evidence type="ECO:0000313" key="15">
    <source>
        <dbReference type="Proteomes" id="UP000472263"/>
    </source>
</evidence>
<comment type="catalytic activity">
    <reaction evidence="9">
        <text>Preferential cleavage: Arg-|-Xaa, Lys-|-Xaa.</text>
        <dbReference type="EC" id="3.4.21.4"/>
    </reaction>
</comment>
<dbReference type="PROSITE" id="PS50240">
    <property type="entry name" value="TRYPSIN_DOM"/>
    <property type="match status" value="1"/>
</dbReference>
<feature type="domain" description="Peptidase S1" evidence="13">
    <location>
        <begin position="58"/>
        <end position="278"/>
    </location>
</feature>
<dbReference type="InterPro" id="IPR043504">
    <property type="entry name" value="Peptidase_S1_PA_chymotrypsin"/>
</dbReference>
<dbReference type="Pfam" id="PF00089">
    <property type="entry name" value="Trypsin"/>
    <property type="match status" value="1"/>
</dbReference>
<keyword evidence="12" id="KW-0472">Membrane</keyword>
<dbReference type="InterPro" id="IPR033116">
    <property type="entry name" value="TRYPSIN_SER"/>
</dbReference>
<dbReference type="SMART" id="SM00020">
    <property type="entry name" value="Tryp_SPc"/>
    <property type="match status" value="1"/>
</dbReference>
<dbReference type="Ensembl" id="ENSMMDT00005037005.1">
    <property type="protein sequence ID" value="ENSMMDP00005036219.1"/>
    <property type="gene ID" value="ENSMMDG00005016853.1"/>
</dbReference>
<evidence type="ECO:0000256" key="1">
    <source>
        <dbReference type="ARBA" id="ARBA00004239"/>
    </source>
</evidence>
<evidence type="ECO:0000313" key="14">
    <source>
        <dbReference type="Ensembl" id="ENSMMDP00005036219.1"/>
    </source>
</evidence>
<evidence type="ECO:0000256" key="5">
    <source>
        <dbReference type="ARBA" id="ARBA00022801"/>
    </source>
</evidence>
<evidence type="ECO:0000256" key="7">
    <source>
        <dbReference type="ARBA" id="ARBA00023145"/>
    </source>
</evidence>
<feature type="transmembrane region" description="Helical" evidence="12">
    <location>
        <begin position="29"/>
        <end position="52"/>
    </location>
</feature>
<evidence type="ECO:0000256" key="8">
    <source>
        <dbReference type="ARBA" id="ARBA00023157"/>
    </source>
</evidence>
<dbReference type="GO" id="GO:0005615">
    <property type="term" value="C:extracellular space"/>
    <property type="evidence" value="ECO:0007669"/>
    <property type="project" value="TreeGrafter"/>
</dbReference>
<dbReference type="Proteomes" id="UP000472263">
    <property type="component" value="Chromosome 11"/>
</dbReference>
<organism evidence="14 15">
    <name type="scientific">Myripristis murdjan</name>
    <name type="common">pinecone soldierfish</name>
    <dbReference type="NCBI Taxonomy" id="586833"/>
    <lineage>
        <taxon>Eukaryota</taxon>
        <taxon>Metazoa</taxon>
        <taxon>Chordata</taxon>
        <taxon>Craniata</taxon>
        <taxon>Vertebrata</taxon>
        <taxon>Euteleostomi</taxon>
        <taxon>Actinopterygii</taxon>
        <taxon>Neopterygii</taxon>
        <taxon>Teleostei</taxon>
        <taxon>Neoteleostei</taxon>
        <taxon>Acanthomorphata</taxon>
        <taxon>Holocentriformes</taxon>
        <taxon>Holocentridae</taxon>
        <taxon>Myripristis</taxon>
    </lineage>
</organism>
<dbReference type="PANTHER" id="PTHR24264">
    <property type="entry name" value="TRYPSIN-RELATED"/>
    <property type="match status" value="1"/>
</dbReference>
<reference evidence="14" key="2">
    <citation type="submission" date="2025-08" db="UniProtKB">
        <authorList>
            <consortium name="Ensembl"/>
        </authorList>
    </citation>
    <scope>IDENTIFICATION</scope>
</reference>
<dbReference type="EC" id="3.4.21.4" evidence="10"/>
<reference evidence="14" key="3">
    <citation type="submission" date="2025-09" db="UniProtKB">
        <authorList>
            <consortium name="Ensembl"/>
        </authorList>
    </citation>
    <scope>IDENTIFICATION</scope>
</reference>
<proteinExistence type="predicted"/>
<evidence type="ECO:0000256" key="3">
    <source>
        <dbReference type="ARBA" id="ARBA00022670"/>
    </source>
</evidence>
<dbReference type="InterPro" id="IPR001254">
    <property type="entry name" value="Trypsin_dom"/>
</dbReference>
<evidence type="ECO:0000256" key="6">
    <source>
        <dbReference type="ARBA" id="ARBA00022825"/>
    </source>
</evidence>
<dbReference type="InterPro" id="IPR018114">
    <property type="entry name" value="TRYPSIN_HIS"/>
</dbReference>
<dbReference type="GO" id="GO:0004252">
    <property type="term" value="F:serine-type endopeptidase activity"/>
    <property type="evidence" value="ECO:0007669"/>
    <property type="project" value="UniProtKB-EC"/>
</dbReference>
<keyword evidence="6 11" id="KW-0720">Serine protease</keyword>
<keyword evidence="7" id="KW-0865">Zymogen</keyword>
<reference evidence="14" key="1">
    <citation type="submission" date="2019-06" db="EMBL/GenBank/DDBJ databases">
        <authorList>
            <consortium name="Wellcome Sanger Institute Data Sharing"/>
        </authorList>
    </citation>
    <scope>NUCLEOTIDE SEQUENCE [LARGE SCALE GENOMIC DNA]</scope>
</reference>
<dbReference type="AlphaFoldDB" id="A0A667ZK61"/>
<keyword evidence="15" id="KW-1185">Reference proteome</keyword>
<keyword evidence="5 11" id="KW-0378">Hydrolase</keyword>
<evidence type="ECO:0000259" key="13">
    <source>
        <dbReference type="PROSITE" id="PS50240"/>
    </source>
</evidence>
<dbReference type="GO" id="GO:0007586">
    <property type="term" value="P:digestion"/>
    <property type="evidence" value="ECO:0007669"/>
    <property type="project" value="UniProtKB-KW"/>
</dbReference>
<keyword evidence="4" id="KW-0222">Digestion</keyword>
<dbReference type="InParanoid" id="A0A667ZK61"/>
<evidence type="ECO:0000256" key="12">
    <source>
        <dbReference type="SAM" id="Phobius"/>
    </source>
</evidence>
<dbReference type="InterPro" id="IPR009003">
    <property type="entry name" value="Peptidase_S1_PA"/>
</dbReference>
<dbReference type="InterPro" id="IPR001314">
    <property type="entry name" value="Peptidase_S1A"/>
</dbReference>
<dbReference type="InterPro" id="IPR050127">
    <property type="entry name" value="Serine_Proteases_S1"/>
</dbReference>
<dbReference type="FunFam" id="2.40.10.10:FF:000122">
    <property type="entry name" value="Chymotrypsin-like elastase family member 1"/>
    <property type="match status" value="1"/>
</dbReference>
<keyword evidence="2" id="KW-0964">Secreted</keyword>
<comment type="subcellular location">
    <subcellularLocation>
        <location evidence="1">Secreted</location>
        <location evidence="1">Extracellular space</location>
    </subcellularLocation>
</comment>
<keyword evidence="12" id="KW-0812">Transmembrane</keyword>
<dbReference type="PANTHER" id="PTHR24264:SF6">
    <property type="entry name" value="TRYPSINOGEN 1A-RELATED"/>
    <property type="match status" value="1"/>
</dbReference>
<protein>
    <recommendedName>
        <fullName evidence="10">trypsin</fullName>
        <ecNumber evidence="10">3.4.21.4</ecNumber>
    </recommendedName>
</protein>